<dbReference type="InterPro" id="IPR010291">
    <property type="entry name" value="Ion_channel_UNC-93"/>
</dbReference>
<feature type="transmembrane region" description="Helical" evidence="10">
    <location>
        <begin position="149"/>
        <end position="169"/>
    </location>
</feature>
<dbReference type="SUPFAM" id="SSF103473">
    <property type="entry name" value="MFS general substrate transporter"/>
    <property type="match status" value="1"/>
</dbReference>
<feature type="transmembrane region" description="Helical" evidence="10">
    <location>
        <begin position="20"/>
        <end position="40"/>
    </location>
</feature>
<dbReference type="PANTHER" id="PTHR23294:SF0">
    <property type="entry name" value="UNC93-LIKE PROTEIN MFSD11"/>
    <property type="match status" value="1"/>
</dbReference>
<keyword evidence="5 10" id="KW-0472">Membrane</keyword>
<feature type="transmembrane region" description="Helical" evidence="10">
    <location>
        <begin position="181"/>
        <end position="201"/>
    </location>
</feature>
<proteinExistence type="inferred from homology"/>
<gene>
    <name evidence="11" type="ORF">ODALV1_LOCUS29008</name>
</gene>
<keyword evidence="4 10" id="KW-1133">Transmembrane helix</keyword>
<dbReference type="Proteomes" id="UP001642540">
    <property type="component" value="Unassembled WGS sequence"/>
</dbReference>
<reference evidence="11 12" key="1">
    <citation type="submission" date="2024-08" db="EMBL/GenBank/DDBJ databases">
        <authorList>
            <person name="Cucini C."/>
            <person name="Frati F."/>
        </authorList>
    </citation>
    <scope>NUCLEOTIDE SEQUENCE [LARGE SCALE GENOMIC DNA]</scope>
</reference>
<evidence type="ECO:0000313" key="11">
    <source>
        <dbReference type="EMBL" id="CAL8142309.1"/>
    </source>
</evidence>
<dbReference type="EMBL" id="CAXLJM020000148">
    <property type="protein sequence ID" value="CAL8142309.1"/>
    <property type="molecule type" value="Genomic_DNA"/>
</dbReference>
<evidence type="ECO:0000256" key="4">
    <source>
        <dbReference type="ARBA" id="ARBA00022989"/>
    </source>
</evidence>
<evidence type="ECO:0000256" key="5">
    <source>
        <dbReference type="ARBA" id="ARBA00023136"/>
    </source>
</evidence>
<evidence type="ECO:0000313" key="12">
    <source>
        <dbReference type="Proteomes" id="UP001642540"/>
    </source>
</evidence>
<keyword evidence="3 10" id="KW-0812">Transmembrane</keyword>
<feature type="region of interest" description="Disordered" evidence="9">
    <location>
        <begin position="479"/>
        <end position="519"/>
    </location>
</feature>
<organism evidence="11 12">
    <name type="scientific">Orchesella dallaii</name>
    <dbReference type="NCBI Taxonomy" id="48710"/>
    <lineage>
        <taxon>Eukaryota</taxon>
        <taxon>Metazoa</taxon>
        <taxon>Ecdysozoa</taxon>
        <taxon>Arthropoda</taxon>
        <taxon>Hexapoda</taxon>
        <taxon>Collembola</taxon>
        <taxon>Entomobryomorpha</taxon>
        <taxon>Entomobryoidea</taxon>
        <taxon>Orchesellidae</taxon>
        <taxon>Orchesellinae</taxon>
        <taxon>Orchesella</taxon>
    </lineage>
</organism>
<evidence type="ECO:0000256" key="6">
    <source>
        <dbReference type="ARBA" id="ARBA00023180"/>
    </source>
</evidence>
<dbReference type="InterPro" id="IPR036259">
    <property type="entry name" value="MFS_trans_sf"/>
</dbReference>
<name>A0ABP1S2E2_9HEXA</name>
<evidence type="ECO:0000256" key="7">
    <source>
        <dbReference type="ARBA" id="ARBA00040302"/>
    </source>
</evidence>
<comment type="subcellular location">
    <subcellularLocation>
        <location evidence="1">Membrane</location>
        <topology evidence="1">Multi-pass membrane protein</topology>
    </subcellularLocation>
</comment>
<feature type="transmembrane region" description="Helical" evidence="10">
    <location>
        <begin position="278"/>
        <end position="296"/>
    </location>
</feature>
<comment type="similarity">
    <text evidence="2">Belongs to the unc-93 family.</text>
</comment>
<feature type="region of interest" description="Disordered" evidence="9">
    <location>
        <begin position="210"/>
        <end position="234"/>
    </location>
</feature>
<feature type="transmembrane region" description="Helical" evidence="10">
    <location>
        <begin position="350"/>
        <end position="369"/>
    </location>
</feature>
<feature type="transmembrane region" description="Helical" evidence="10">
    <location>
        <begin position="389"/>
        <end position="411"/>
    </location>
</feature>
<evidence type="ECO:0000256" key="1">
    <source>
        <dbReference type="ARBA" id="ARBA00004141"/>
    </source>
</evidence>
<dbReference type="InterPro" id="IPR051617">
    <property type="entry name" value="UNC-93-like_regulator"/>
</dbReference>
<dbReference type="InterPro" id="IPR018247">
    <property type="entry name" value="EF_Hand_1_Ca_BS"/>
</dbReference>
<keyword evidence="6" id="KW-0325">Glycoprotein</keyword>
<feature type="transmembrane region" description="Helical" evidence="10">
    <location>
        <begin position="60"/>
        <end position="84"/>
    </location>
</feature>
<evidence type="ECO:0000256" key="3">
    <source>
        <dbReference type="ARBA" id="ARBA00022692"/>
    </source>
</evidence>
<keyword evidence="12" id="KW-1185">Reference proteome</keyword>
<evidence type="ECO:0000256" key="10">
    <source>
        <dbReference type="SAM" id="Phobius"/>
    </source>
</evidence>
<dbReference type="PANTHER" id="PTHR23294">
    <property type="entry name" value="ET TRANSLATION PRODUCT-RELATED"/>
    <property type="match status" value="1"/>
</dbReference>
<sequence length="519" mass="56376">MLPRFLSKLEIFQDGKFLQILLLSVSFMLLFTAFQTTSMTEQTVLASVRHEDPEFTGDGYVSLCIIYAVFALGSWVAPSIVAIIGPKWGMLMSGSVYLVFIAQFIAPSTWLLYLTSALLGGAASVLWCCQGNFLTLASDPKTISRNSGVFWGINQCSLFFGNLFVFFKFQGKTVIDSETRVFVFIVLTIVSAIGVLSMFLLSNLRDETGKSGSTSGDVDEDGQINPSEIGLAGNGEKNEKQEALEVTQTVPSSTKPSPFQLAKSALVQALQLFITPNMILLSIASIYTGWCQSFFFGVYPTAVGFTQRFGDDAKRLVGLVGIFTGVGEVVGGSVFGLLGSKTTKRGRSPVVFLGLITHITCFVLVYLNLPEESTIRETPDGSVFESPVPWLAVVCAMFMGFGDSCYQTQLFAIFGSVYADKSAAAFAIFKFTQSAASAIAFFSSSYMGMLSQMLTLLISSILGFLGIFIVELQTKRKNKISETENSSDSQEESASETHPVTSSNDEEKESIRAKQQKVA</sequence>
<dbReference type="Gene3D" id="1.20.1250.20">
    <property type="entry name" value="MFS general substrate transporter like domains"/>
    <property type="match status" value="2"/>
</dbReference>
<protein>
    <recommendedName>
        <fullName evidence="7">UNC93-like protein MFSD11</fullName>
    </recommendedName>
    <alternativeName>
        <fullName evidence="8">Major facilitator superfamily domain-containing protein 11</fullName>
    </alternativeName>
</protein>
<evidence type="ECO:0000256" key="9">
    <source>
        <dbReference type="SAM" id="MobiDB-lite"/>
    </source>
</evidence>
<feature type="transmembrane region" description="Helical" evidence="10">
    <location>
        <begin position="449"/>
        <end position="470"/>
    </location>
</feature>
<feature type="transmembrane region" description="Helical" evidence="10">
    <location>
        <begin position="316"/>
        <end position="338"/>
    </location>
</feature>
<feature type="transmembrane region" description="Helical" evidence="10">
    <location>
        <begin position="423"/>
        <end position="443"/>
    </location>
</feature>
<accession>A0ABP1S2E2</accession>
<comment type="caution">
    <text evidence="11">The sequence shown here is derived from an EMBL/GenBank/DDBJ whole genome shotgun (WGS) entry which is preliminary data.</text>
</comment>
<dbReference type="PROSITE" id="PS00018">
    <property type="entry name" value="EF_HAND_1"/>
    <property type="match status" value="1"/>
</dbReference>
<evidence type="ECO:0000256" key="2">
    <source>
        <dbReference type="ARBA" id="ARBA00009172"/>
    </source>
</evidence>
<dbReference type="Pfam" id="PF05978">
    <property type="entry name" value="UNC-93"/>
    <property type="match status" value="1"/>
</dbReference>
<evidence type="ECO:0000256" key="8">
    <source>
        <dbReference type="ARBA" id="ARBA00041910"/>
    </source>
</evidence>